<evidence type="ECO:0000256" key="1">
    <source>
        <dbReference type="ARBA" id="ARBA00012528"/>
    </source>
</evidence>
<dbReference type="Pfam" id="PF00990">
    <property type="entry name" value="GGDEF"/>
    <property type="match status" value="1"/>
</dbReference>
<dbReference type="AlphaFoldDB" id="A0A154L943"/>
<accession>A0A154L943</accession>
<dbReference type="Gene3D" id="3.30.70.270">
    <property type="match status" value="1"/>
</dbReference>
<keyword evidence="3" id="KW-1133">Transmembrane helix</keyword>
<feature type="transmembrane region" description="Helical" evidence="3">
    <location>
        <begin position="90"/>
        <end position="109"/>
    </location>
</feature>
<dbReference type="PROSITE" id="PS50887">
    <property type="entry name" value="GGDEF"/>
    <property type="match status" value="1"/>
</dbReference>
<keyword evidence="3" id="KW-0472">Membrane</keyword>
<dbReference type="EC" id="2.7.7.65" evidence="1"/>
<dbReference type="InterPro" id="IPR029787">
    <property type="entry name" value="Nucleotide_cyclase"/>
</dbReference>
<dbReference type="GO" id="GO:0005886">
    <property type="term" value="C:plasma membrane"/>
    <property type="evidence" value="ECO:0007669"/>
    <property type="project" value="TreeGrafter"/>
</dbReference>
<gene>
    <name evidence="5" type="ORF">AUP42_12995</name>
</gene>
<dbReference type="InterPro" id="IPR050469">
    <property type="entry name" value="Diguanylate_Cyclase"/>
</dbReference>
<evidence type="ECO:0000313" key="5">
    <source>
        <dbReference type="EMBL" id="KZB67256.1"/>
    </source>
</evidence>
<dbReference type="PANTHER" id="PTHR45138">
    <property type="entry name" value="REGULATORY COMPONENTS OF SENSORY TRANSDUCTION SYSTEM"/>
    <property type="match status" value="1"/>
</dbReference>
<protein>
    <recommendedName>
        <fullName evidence="1">diguanylate cyclase</fullName>
        <ecNumber evidence="1">2.7.7.65</ecNumber>
    </recommendedName>
</protein>
<evidence type="ECO:0000259" key="4">
    <source>
        <dbReference type="PROSITE" id="PS50887"/>
    </source>
</evidence>
<name>A0A154L943_9PROT</name>
<dbReference type="GO" id="GO:0052621">
    <property type="term" value="F:diguanylate cyclase activity"/>
    <property type="evidence" value="ECO:0007669"/>
    <property type="project" value="UniProtKB-EC"/>
</dbReference>
<sequence>MRRAYSILVSAGLAPFLILGACLVLALSPGLVPGELAGLVRYGPFILAVLGGAIGWWFNRGRAVFVMILLLVCYWLLVGNGGGFSADGLAFMRIATLYLIPVNLLVLGFTKERGVLNPRGIARMLVLGLQLFVMLMLAGKADVGAALYQVLNYRLIDTGTFMADMPQSALILAVVSVGILLALHRPLETSFAAAIIAIAVATVMGPGFIKFGYLAATGVVLAGLAQEAWRMAFVDDLTGLPGRRALGHALAELGNQYAIAMLDVDHFKKFNDTYGHDVGDIVLRKVSRELARVGGGGKAFRYGGEEFTVVFAGRSAEKAHEPLEALRKRIAATRITPPDKNKTVSVTISVGLSERDEDIDDPWAVLKQADEKLYAAKQAGRNRVVV</sequence>
<dbReference type="NCBIfam" id="TIGR00254">
    <property type="entry name" value="GGDEF"/>
    <property type="match status" value="1"/>
</dbReference>
<dbReference type="OrthoDB" id="7323245at2"/>
<comment type="catalytic activity">
    <reaction evidence="2">
        <text>2 GTP = 3',3'-c-di-GMP + 2 diphosphate</text>
        <dbReference type="Rhea" id="RHEA:24898"/>
        <dbReference type="ChEBI" id="CHEBI:33019"/>
        <dbReference type="ChEBI" id="CHEBI:37565"/>
        <dbReference type="ChEBI" id="CHEBI:58805"/>
        <dbReference type="EC" id="2.7.7.65"/>
    </reaction>
</comment>
<feature type="transmembrane region" description="Helical" evidence="3">
    <location>
        <begin position="65"/>
        <end position="84"/>
    </location>
</feature>
<dbReference type="EMBL" id="LPVY01000004">
    <property type="protein sequence ID" value="KZB67256.1"/>
    <property type="molecule type" value="Genomic_DNA"/>
</dbReference>
<dbReference type="PANTHER" id="PTHR45138:SF9">
    <property type="entry name" value="DIGUANYLATE CYCLASE DGCM-RELATED"/>
    <property type="match status" value="1"/>
</dbReference>
<dbReference type="GO" id="GO:0043709">
    <property type="term" value="P:cell adhesion involved in single-species biofilm formation"/>
    <property type="evidence" value="ECO:0007669"/>
    <property type="project" value="TreeGrafter"/>
</dbReference>
<evidence type="ECO:0000256" key="3">
    <source>
        <dbReference type="SAM" id="Phobius"/>
    </source>
</evidence>
<feature type="transmembrane region" description="Helical" evidence="3">
    <location>
        <begin position="161"/>
        <end position="183"/>
    </location>
</feature>
<feature type="transmembrane region" description="Helical" evidence="3">
    <location>
        <begin position="121"/>
        <end position="141"/>
    </location>
</feature>
<dbReference type="Proteomes" id="UP000076335">
    <property type="component" value="Unassembled WGS sequence"/>
</dbReference>
<feature type="transmembrane region" description="Helical" evidence="3">
    <location>
        <begin position="7"/>
        <end position="27"/>
    </location>
</feature>
<feature type="transmembrane region" description="Helical" evidence="3">
    <location>
        <begin position="190"/>
        <end position="209"/>
    </location>
</feature>
<dbReference type="SUPFAM" id="SSF55073">
    <property type="entry name" value="Nucleotide cyclase"/>
    <property type="match status" value="1"/>
</dbReference>
<dbReference type="GO" id="GO:1902201">
    <property type="term" value="P:negative regulation of bacterial-type flagellum-dependent cell motility"/>
    <property type="evidence" value="ECO:0007669"/>
    <property type="project" value="TreeGrafter"/>
</dbReference>
<evidence type="ECO:0000313" key="6">
    <source>
        <dbReference type="Proteomes" id="UP000076335"/>
    </source>
</evidence>
<keyword evidence="3" id="KW-0812">Transmembrane</keyword>
<feature type="transmembrane region" description="Helical" evidence="3">
    <location>
        <begin position="39"/>
        <end position="58"/>
    </location>
</feature>
<dbReference type="CDD" id="cd01949">
    <property type="entry name" value="GGDEF"/>
    <property type="match status" value="1"/>
</dbReference>
<dbReference type="InterPro" id="IPR043128">
    <property type="entry name" value="Rev_trsase/Diguanyl_cyclase"/>
</dbReference>
<reference evidence="5 6" key="1">
    <citation type="submission" date="2015-12" db="EMBL/GenBank/DDBJ databases">
        <title>Genome sequence of Thalassospira lucentensis MCCC 1A02072.</title>
        <authorList>
            <person name="Lu L."/>
            <person name="Lai Q."/>
            <person name="Shao Z."/>
            <person name="Qian P."/>
        </authorList>
    </citation>
    <scope>NUCLEOTIDE SEQUENCE [LARGE SCALE GENOMIC DNA]</scope>
    <source>
        <strain evidence="5 6">MCCC 1A02072</strain>
    </source>
</reference>
<evidence type="ECO:0000256" key="2">
    <source>
        <dbReference type="ARBA" id="ARBA00034247"/>
    </source>
</evidence>
<dbReference type="RefSeq" id="WP_062949482.1">
    <property type="nucleotide sequence ID" value="NZ_LPVY01000004.1"/>
</dbReference>
<proteinExistence type="predicted"/>
<dbReference type="SMART" id="SM00267">
    <property type="entry name" value="GGDEF"/>
    <property type="match status" value="1"/>
</dbReference>
<dbReference type="InterPro" id="IPR000160">
    <property type="entry name" value="GGDEF_dom"/>
</dbReference>
<comment type="caution">
    <text evidence="5">The sequence shown here is derived from an EMBL/GenBank/DDBJ whole genome shotgun (WGS) entry which is preliminary data.</text>
</comment>
<feature type="domain" description="GGDEF" evidence="4">
    <location>
        <begin position="255"/>
        <end position="386"/>
    </location>
</feature>
<organism evidence="5 6">
    <name type="scientific">Thalassospira lucentensis</name>
    <dbReference type="NCBI Taxonomy" id="168935"/>
    <lineage>
        <taxon>Bacteria</taxon>
        <taxon>Pseudomonadati</taxon>
        <taxon>Pseudomonadota</taxon>
        <taxon>Alphaproteobacteria</taxon>
        <taxon>Rhodospirillales</taxon>
        <taxon>Thalassospiraceae</taxon>
        <taxon>Thalassospira</taxon>
    </lineage>
</organism>
<dbReference type="PROSITE" id="PS51257">
    <property type="entry name" value="PROKAR_LIPOPROTEIN"/>
    <property type="match status" value="1"/>
</dbReference>